<reference evidence="3 4" key="1">
    <citation type="submission" date="2020-07" db="EMBL/GenBank/DDBJ databases">
        <title>Sequencing the genomes of 1000 actinobacteria strains.</title>
        <authorList>
            <person name="Klenk H.-P."/>
        </authorList>
    </citation>
    <scope>NUCLEOTIDE SEQUENCE [LARGE SCALE GENOMIC DNA]</scope>
    <source>
        <strain evidence="3 4">DSM 40398</strain>
    </source>
</reference>
<feature type="region of interest" description="Disordered" evidence="1">
    <location>
        <begin position="210"/>
        <end position="237"/>
    </location>
</feature>
<dbReference type="RefSeq" id="WP_179844491.1">
    <property type="nucleotide sequence ID" value="NZ_JACCBA010000001.1"/>
</dbReference>
<dbReference type="InterPro" id="IPR057055">
    <property type="entry name" value="wHTH-PRTase_assoc"/>
</dbReference>
<dbReference type="EMBL" id="JACCBA010000001">
    <property type="protein sequence ID" value="NYD47413.1"/>
    <property type="molecule type" value="Genomic_DNA"/>
</dbReference>
<keyword evidence="4" id="KW-1185">Reference proteome</keyword>
<accession>A0A7Y9EGM5</accession>
<name>A0A7Y9EGM5_9ACTN</name>
<dbReference type="Pfam" id="PF24409">
    <property type="entry name" value="wHTH-PRTase_assc"/>
    <property type="match status" value="1"/>
</dbReference>
<comment type="caution">
    <text evidence="3">The sequence shown here is derived from an EMBL/GenBank/DDBJ whole genome shotgun (WGS) entry which is preliminary data.</text>
</comment>
<organism evidence="3 4">
    <name type="scientific">Actinomadura luteofluorescens</name>
    <dbReference type="NCBI Taxonomy" id="46163"/>
    <lineage>
        <taxon>Bacteria</taxon>
        <taxon>Bacillati</taxon>
        <taxon>Actinomycetota</taxon>
        <taxon>Actinomycetes</taxon>
        <taxon>Streptosporangiales</taxon>
        <taxon>Thermomonosporaceae</taxon>
        <taxon>Actinomadura</taxon>
    </lineage>
</organism>
<sequence length="512" mass="55600">MAPSFPRSARIVQLCPAPPRRDERICVAFPAWAHRVTAPVLPRRGLDLFERVVLGLCHAGVREPDLIAARINLHVRLCAHIVDQAVHHGLLDRQGELTEQGRRALRTGGVAEETSWSVRYVFQSPEAGGDLWPRTAERLADAHVTWRAPGRAGLQLGTTGHPDHVEAAIVDMADAGTEAAPGRPRPEQVIEVARLDRDAREARRVREFERGQGLAPVARPGETAGARPGPGGDRPPDLDRIAFIDAPEPVLVVGFATADGSGELVAHDPFGVGSSAMFGELLDRCLHDGGPLAERIRGVTRTKAERAERTYRQADATARAHVESVLVAEFGASVRSDEDAFDLMTEVDLAVMLGDQAGALERVVHATHRLYEELFRRLARGYPVSVDSVRAISPTETLRRSAIEEAAHRVGFQTVPRLFDQDLREAARGSSTGKDLPLRKAGALALVAAHRNAEHPLHRLAARRPDLLSALAALGTMRNRVSHGGRDPSAAQDAKWCRELAALAVPELIPLH</sequence>
<feature type="domain" description="PRTase associated wHTH" evidence="2">
    <location>
        <begin position="52"/>
        <end position="106"/>
    </location>
</feature>
<evidence type="ECO:0000313" key="4">
    <source>
        <dbReference type="Proteomes" id="UP000529783"/>
    </source>
</evidence>
<dbReference type="AlphaFoldDB" id="A0A7Y9EGM5"/>
<evidence type="ECO:0000313" key="3">
    <source>
        <dbReference type="EMBL" id="NYD47413.1"/>
    </source>
</evidence>
<evidence type="ECO:0000256" key="1">
    <source>
        <dbReference type="SAM" id="MobiDB-lite"/>
    </source>
</evidence>
<evidence type="ECO:0000259" key="2">
    <source>
        <dbReference type="Pfam" id="PF24409"/>
    </source>
</evidence>
<dbReference type="Proteomes" id="UP000529783">
    <property type="component" value="Unassembled WGS sequence"/>
</dbReference>
<protein>
    <recommendedName>
        <fullName evidence="2">PRTase associated wHTH domain-containing protein</fullName>
    </recommendedName>
</protein>
<proteinExistence type="predicted"/>
<gene>
    <name evidence="3" type="ORF">BJY14_003396</name>
</gene>